<dbReference type="Proteomes" id="UP000015105">
    <property type="component" value="Chromosome 3D"/>
</dbReference>
<dbReference type="PANTHER" id="PTHR31319">
    <property type="entry name" value="ZINC FINGER PROTEIN CONSTANS-LIKE 4"/>
    <property type="match status" value="1"/>
</dbReference>
<name>A0A453FVM2_AEGTS</name>
<reference evidence="6" key="2">
    <citation type="journal article" date="2017" name="Nat. Plants">
        <title>The Aegilops tauschii genome reveals multiple impacts of transposons.</title>
        <authorList>
            <person name="Zhao G."/>
            <person name="Zou C."/>
            <person name="Li K."/>
            <person name="Wang K."/>
            <person name="Li T."/>
            <person name="Gao L."/>
            <person name="Zhang X."/>
            <person name="Wang H."/>
            <person name="Yang Z."/>
            <person name="Liu X."/>
            <person name="Jiang W."/>
            <person name="Mao L."/>
            <person name="Kong X."/>
            <person name="Jiao Y."/>
            <person name="Jia J."/>
        </authorList>
    </citation>
    <scope>NUCLEOTIDE SEQUENCE [LARGE SCALE GENOMIC DNA]</scope>
    <source>
        <strain evidence="6">cv. AL8/78</strain>
    </source>
</reference>
<feature type="domain" description="CCT" evidence="4">
    <location>
        <begin position="148"/>
        <end position="169"/>
    </location>
</feature>
<organism evidence="5 6">
    <name type="scientific">Aegilops tauschii subsp. strangulata</name>
    <name type="common">Goatgrass</name>
    <dbReference type="NCBI Taxonomy" id="200361"/>
    <lineage>
        <taxon>Eukaryota</taxon>
        <taxon>Viridiplantae</taxon>
        <taxon>Streptophyta</taxon>
        <taxon>Embryophyta</taxon>
        <taxon>Tracheophyta</taxon>
        <taxon>Spermatophyta</taxon>
        <taxon>Magnoliopsida</taxon>
        <taxon>Liliopsida</taxon>
        <taxon>Poales</taxon>
        <taxon>Poaceae</taxon>
        <taxon>BOP clade</taxon>
        <taxon>Pooideae</taxon>
        <taxon>Triticodae</taxon>
        <taxon>Triticeae</taxon>
        <taxon>Triticinae</taxon>
        <taxon>Aegilops</taxon>
    </lineage>
</organism>
<evidence type="ECO:0000259" key="4">
    <source>
        <dbReference type="Pfam" id="PF06203"/>
    </source>
</evidence>
<feature type="region of interest" description="Disordered" evidence="3">
    <location>
        <begin position="96"/>
        <end position="127"/>
    </location>
</feature>
<keyword evidence="6" id="KW-1185">Reference proteome</keyword>
<dbReference type="EnsemblPlants" id="AET3Gv20795700.1">
    <property type="protein sequence ID" value="AET3Gv20795700.1"/>
    <property type="gene ID" value="AET3Gv20795700"/>
</dbReference>
<protein>
    <recommendedName>
        <fullName evidence="4">CCT domain-containing protein</fullName>
    </recommendedName>
</protein>
<evidence type="ECO:0000313" key="5">
    <source>
        <dbReference type="EnsemblPlants" id="AET3Gv20795700.1"/>
    </source>
</evidence>
<dbReference type="GO" id="GO:0005634">
    <property type="term" value="C:nucleus"/>
    <property type="evidence" value="ECO:0007669"/>
    <property type="project" value="UniProtKB-SubCell"/>
</dbReference>
<evidence type="ECO:0000256" key="3">
    <source>
        <dbReference type="SAM" id="MobiDB-lite"/>
    </source>
</evidence>
<dbReference type="Gramene" id="AET3Gv20795700.1">
    <property type="protein sequence ID" value="AET3Gv20795700.1"/>
    <property type="gene ID" value="AET3Gv20795700"/>
</dbReference>
<comment type="subcellular location">
    <subcellularLocation>
        <location evidence="1">Nucleus</location>
    </subcellularLocation>
</comment>
<evidence type="ECO:0000256" key="2">
    <source>
        <dbReference type="ARBA" id="ARBA00023242"/>
    </source>
</evidence>
<dbReference type="InterPro" id="IPR010402">
    <property type="entry name" value="CCT_domain"/>
</dbReference>
<evidence type="ECO:0000313" key="6">
    <source>
        <dbReference type="Proteomes" id="UP000015105"/>
    </source>
</evidence>
<keyword evidence="2" id="KW-0539">Nucleus</keyword>
<evidence type="ECO:0000256" key="1">
    <source>
        <dbReference type="ARBA" id="ARBA00004123"/>
    </source>
</evidence>
<dbReference type="PANTHER" id="PTHR31319:SF100">
    <property type="entry name" value="OS01G0835700 PROTEIN"/>
    <property type="match status" value="1"/>
</dbReference>
<reference evidence="6" key="1">
    <citation type="journal article" date="2014" name="Science">
        <title>Ancient hybridizations among the ancestral genomes of bread wheat.</title>
        <authorList>
            <consortium name="International Wheat Genome Sequencing Consortium,"/>
            <person name="Marcussen T."/>
            <person name="Sandve S.R."/>
            <person name="Heier L."/>
            <person name="Spannagl M."/>
            <person name="Pfeifer M."/>
            <person name="Jakobsen K.S."/>
            <person name="Wulff B.B."/>
            <person name="Steuernagel B."/>
            <person name="Mayer K.F."/>
            <person name="Olsen O.A."/>
        </authorList>
    </citation>
    <scope>NUCLEOTIDE SEQUENCE [LARGE SCALE GENOMIC DNA]</scope>
    <source>
        <strain evidence="6">cv. AL8/78</strain>
    </source>
</reference>
<dbReference type="InterPro" id="IPR045281">
    <property type="entry name" value="CONSTANS-like"/>
</dbReference>
<dbReference type="GO" id="GO:0009909">
    <property type="term" value="P:regulation of flower development"/>
    <property type="evidence" value="ECO:0007669"/>
    <property type="project" value="InterPro"/>
</dbReference>
<accession>A0A453FVM2</accession>
<reference evidence="5" key="5">
    <citation type="journal article" date="2021" name="G3 (Bethesda)">
        <title>Aegilops tauschii genome assembly Aet v5.0 features greater sequence contiguity and improved annotation.</title>
        <authorList>
            <person name="Wang L."/>
            <person name="Zhu T."/>
            <person name="Rodriguez J.C."/>
            <person name="Deal K.R."/>
            <person name="Dubcovsky J."/>
            <person name="McGuire P.E."/>
            <person name="Lux T."/>
            <person name="Spannagl M."/>
            <person name="Mayer K.F.X."/>
            <person name="Baldrich P."/>
            <person name="Meyers B.C."/>
            <person name="Huo N."/>
            <person name="Gu Y.Q."/>
            <person name="Zhou H."/>
            <person name="Devos K.M."/>
            <person name="Bennetzen J.L."/>
            <person name="Unver T."/>
            <person name="Budak H."/>
            <person name="Gulick P.J."/>
            <person name="Galiba G."/>
            <person name="Kalapos B."/>
            <person name="Nelson D.R."/>
            <person name="Li P."/>
            <person name="You F.M."/>
            <person name="Luo M.C."/>
            <person name="Dvorak J."/>
        </authorList>
    </citation>
    <scope>NUCLEOTIDE SEQUENCE [LARGE SCALE GENOMIC DNA]</scope>
    <source>
        <strain evidence="5">cv. AL8/78</strain>
    </source>
</reference>
<dbReference type="AlphaFoldDB" id="A0A453FVM2"/>
<reference evidence="5" key="3">
    <citation type="journal article" date="2017" name="Nature">
        <title>Genome sequence of the progenitor of the wheat D genome Aegilops tauschii.</title>
        <authorList>
            <person name="Luo M.C."/>
            <person name="Gu Y.Q."/>
            <person name="Puiu D."/>
            <person name="Wang H."/>
            <person name="Twardziok S.O."/>
            <person name="Deal K.R."/>
            <person name="Huo N."/>
            <person name="Zhu T."/>
            <person name="Wang L."/>
            <person name="Wang Y."/>
            <person name="McGuire P.E."/>
            <person name="Liu S."/>
            <person name="Long H."/>
            <person name="Ramasamy R.K."/>
            <person name="Rodriguez J.C."/>
            <person name="Van S.L."/>
            <person name="Yuan L."/>
            <person name="Wang Z."/>
            <person name="Xia Z."/>
            <person name="Xiao L."/>
            <person name="Anderson O.D."/>
            <person name="Ouyang S."/>
            <person name="Liang Y."/>
            <person name="Zimin A.V."/>
            <person name="Pertea G."/>
            <person name="Qi P."/>
            <person name="Bennetzen J.L."/>
            <person name="Dai X."/>
            <person name="Dawson M.W."/>
            <person name="Muller H.G."/>
            <person name="Kugler K."/>
            <person name="Rivarola-Duarte L."/>
            <person name="Spannagl M."/>
            <person name="Mayer K.F.X."/>
            <person name="Lu F.H."/>
            <person name="Bevan M.W."/>
            <person name="Leroy P."/>
            <person name="Li P."/>
            <person name="You F.M."/>
            <person name="Sun Q."/>
            <person name="Liu Z."/>
            <person name="Lyons E."/>
            <person name="Wicker T."/>
            <person name="Salzberg S.L."/>
            <person name="Devos K.M."/>
            <person name="Dvorak J."/>
        </authorList>
    </citation>
    <scope>NUCLEOTIDE SEQUENCE [LARGE SCALE GENOMIC DNA]</scope>
    <source>
        <strain evidence="5">cv. AL8/78</strain>
    </source>
</reference>
<proteinExistence type="predicted"/>
<reference evidence="5" key="4">
    <citation type="submission" date="2019-03" db="UniProtKB">
        <authorList>
            <consortium name="EnsemblPlants"/>
        </authorList>
    </citation>
    <scope>IDENTIFICATION</scope>
</reference>
<sequence length="268" mass="29617">DLYDFSSSACTVRRVFSTGDLQVRRQNPVTCTIAIDRAVWRSQLSCGLLFSLPFADKTNEAGDERIIAGAVRRQLRPRRRRRAVLAEGRAIQRRREEGAGGAISLETPPEELHQKNHRKYHLDSPSTPCKCTPSLATNVLPSLALVRQYACRKSLADSRPRVKGRFARNGEAEAETDDREASDNSYDYCGYSEPSNQSTGNSRYHGQQHIKDDSVCNGTAAAAFAGAGDNGDWWWRAPGAEGPRQVGFDVDEELWATLGDMLSVNLAS</sequence>
<dbReference type="GO" id="GO:0003700">
    <property type="term" value="F:DNA-binding transcription factor activity"/>
    <property type="evidence" value="ECO:0007669"/>
    <property type="project" value="TreeGrafter"/>
</dbReference>
<dbReference type="Pfam" id="PF06203">
    <property type="entry name" value="CCT"/>
    <property type="match status" value="1"/>
</dbReference>